<accession>A0ABW1V5J6</accession>
<feature type="domain" description="HTH tetR-type" evidence="3">
    <location>
        <begin position="1"/>
        <end position="61"/>
    </location>
</feature>
<dbReference type="PRINTS" id="PR00455">
    <property type="entry name" value="HTHTETR"/>
</dbReference>
<dbReference type="Proteomes" id="UP001596233">
    <property type="component" value="Unassembled WGS sequence"/>
</dbReference>
<dbReference type="RefSeq" id="WP_379236149.1">
    <property type="nucleotide sequence ID" value="NZ_JBHSTE010000005.1"/>
</dbReference>
<comment type="caution">
    <text evidence="4">The sequence shown here is derived from an EMBL/GenBank/DDBJ whole genome shotgun (WGS) entry which is preliminary data.</text>
</comment>
<evidence type="ECO:0000256" key="1">
    <source>
        <dbReference type="ARBA" id="ARBA00023125"/>
    </source>
</evidence>
<dbReference type="PANTHER" id="PTHR43479">
    <property type="entry name" value="ACREF/ENVCD OPERON REPRESSOR-RELATED"/>
    <property type="match status" value="1"/>
</dbReference>
<evidence type="ECO:0000313" key="4">
    <source>
        <dbReference type="EMBL" id="MFC6334032.1"/>
    </source>
</evidence>
<evidence type="ECO:0000313" key="5">
    <source>
        <dbReference type="Proteomes" id="UP001596233"/>
    </source>
</evidence>
<keyword evidence="5" id="KW-1185">Reference proteome</keyword>
<name>A0ABW1V5J6_9BACL</name>
<evidence type="ECO:0000259" key="3">
    <source>
        <dbReference type="PROSITE" id="PS50977"/>
    </source>
</evidence>
<gene>
    <name evidence="4" type="ORF">ACFP56_15495</name>
</gene>
<organism evidence="4 5">
    <name type="scientific">Paenibacillus septentrionalis</name>
    <dbReference type="NCBI Taxonomy" id="429342"/>
    <lineage>
        <taxon>Bacteria</taxon>
        <taxon>Bacillati</taxon>
        <taxon>Bacillota</taxon>
        <taxon>Bacilli</taxon>
        <taxon>Bacillales</taxon>
        <taxon>Paenibacillaceae</taxon>
        <taxon>Paenibacillus</taxon>
    </lineage>
</organism>
<evidence type="ECO:0000256" key="2">
    <source>
        <dbReference type="PROSITE-ProRule" id="PRU00335"/>
    </source>
</evidence>
<feature type="DNA-binding region" description="H-T-H motif" evidence="2">
    <location>
        <begin position="24"/>
        <end position="43"/>
    </location>
</feature>
<sequence length="289" mass="33749">MSKKQSIIDAAIELFSEKGYEATSIQEITERCGISKGAFYLHFKSKDELILAIVDYIINKFGSIIDRVVRSEVDHKHKLFLYYASIFEFIASQRSFAMIFISENIHQAGHMRNVNQELFRKFSFYDEQFSHSLLSLLESIYGDRISQTKYDLTLCMKGFIKTYSEYILFRDTPVDIVALTQSLVDKTNVMAEHARAVFLRNEADLNHHAHEITIDDIMREITTSIQFANNELERESLHVLREQLISEQPSYAIKQGMLANLMQFPSSRSVALLIQRYEHRKQRHKQQFD</sequence>
<protein>
    <submittedName>
        <fullName evidence="4">TetR/AcrR family transcriptional regulator</fullName>
    </submittedName>
</protein>
<dbReference type="InterPro" id="IPR023772">
    <property type="entry name" value="DNA-bd_HTH_TetR-type_CS"/>
</dbReference>
<dbReference type="InterPro" id="IPR009057">
    <property type="entry name" value="Homeodomain-like_sf"/>
</dbReference>
<dbReference type="PANTHER" id="PTHR43479:SF11">
    <property type="entry name" value="ACREF_ENVCD OPERON REPRESSOR-RELATED"/>
    <property type="match status" value="1"/>
</dbReference>
<dbReference type="InterPro" id="IPR001647">
    <property type="entry name" value="HTH_TetR"/>
</dbReference>
<dbReference type="SUPFAM" id="SSF46689">
    <property type="entry name" value="Homeodomain-like"/>
    <property type="match status" value="1"/>
</dbReference>
<dbReference type="Pfam" id="PF00440">
    <property type="entry name" value="TetR_N"/>
    <property type="match status" value="1"/>
</dbReference>
<dbReference type="InterPro" id="IPR050624">
    <property type="entry name" value="HTH-type_Tx_Regulator"/>
</dbReference>
<dbReference type="PROSITE" id="PS50977">
    <property type="entry name" value="HTH_TETR_2"/>
    <property type="match status" value="1"/>
</dbReference>
<dbReference type="PROSITE" id="PS01081">
    <property type="entry name" value="HTH_TETR_1"/>
    <property type="match status" value="1"/>
</dbReference>
<dbReference type="Gene3D" id="1.10.357.10">
    <property type="entry name" value="Tetracycline Repressor, domain 2"/>
    <property type="match status" value="1"/>
</dbReference>
<keyword evidence="1 2" id="KW-0238">DNA-binding</keyword>
<dbReference type="EMBL" id="JBHSTE010000005">
    <property type="protein sequence ID" value="MFC6334032.1"/>
    <property type="molecule type" value="Genomic_DNA"/>
</dbReference>
<reference evidence="5" key="1">
    <citation type="journal article" date="2019" name="Int. J. Syst. Evol. Microbiol.">
        <title>The Global Catalogue of Microorganisms (GCM) 10K type strain sequencing project: providing services to taxonomists for standard genome sequencing and annotation.</title>
        <authorList>
            <consortium name="The Broad Institute Genomics Platform"/>
            <consortium name="The Broad Institute Genome Sequencing Center for Infectious Disease"/>
            <person name="Wu L."/>
            <person name="Ma J."/>
        </authorList>
    </citation>
    <scope>NUCLEOTIDE SEQUENCE [LARGE SCALE GENOMIC DNA]</scope>
    <source>
        <strain evidence="5">PCU 280</strain>
    </source>
</reference>
<proteinExistence type="predicted"/>
<dbReference type="Gene3D" id="1.10.10.60">
    <property type="entry name" value="Homeodomain-like"/>
    <property type="match status" value="1"/>
</dbReference>